<dbReference type="Proteomes" id="UP001152799">
    <property type="component" value="Chromosome 1"/>
</dbReference>
<sequence length="335" mass="39377">MIKELEISEDSDDSYLNCDHPRIVCADGDIINETEPAEPTQSDSPKKLKRKRQRNTSTWKSNVRKAAHDSGKEYVSVGKKVVSAERIKTVKDCKLKCMYKCQQLITEEERNHIFEHYYTLNEHGKRLFLLATSKQFSAERRRKNKNADNSRRKQTFTYHFQLGSQNIQVCKMFYLGTLAISQTPVYTAHSKKDICSNIPKTPTQGKHIKYKISENDVNFVKMHIDFFPTLESHYCRANTQRKYLDPSLNIKKMYSLYIKLCTASNKTAVKESFYRNIFCSEFNLHFHVPKKDRCDLCEEMKMKLQEDQLLEAEQKTVFDRHLGEKEACRLEKKKR</sequence>
<evidence type="ECO:0000313" key="2">
    <source>
        <dbReference type="EMBL" id="CAG9759837.1"/>
    </source>
</evidence>
<organism evidence="2 3">
    <name type="scientific">Ceutorhynchus assimilis</name>
    <name type="common">cabbage seed weevil</name>
    <dbReference type="NCBI Taxonomy" id="467358"/>
    <lineage>
        <taxon>Eukaryota</taxon>
        <taxon>Metazoa</taxon>
        <taxon>Ecdysozoa</taxon>
        <taxon>Arthropoda</taxon>
        <taxon>Hexapoda</taxon>
        <taxon>Insecta</taxon>
        <taxon>Pterygota</taxon>
        <taxon>Neoptera</taxon>
        <taxon>Endopterygota</taxon>
        <taxon>Coleoptera</taxon>
        <taxon>Polyphaga</taxon>
        <taxon>Cucujiformia</taxon>
        <taxon>Curculionidae</taxon>
        <taxon>Ceutorhynchinae</taxon>
        <taxon>Ceutorhynchus</taxon>
    </lineage>
</organism>
<name>A0A9N9QIE1_9CUCU</name>
<dbReference type="EMBL" id="OU892277">
    <property type="protein sequence ID" value="CAG9759837.1"/>
    <property type="molecule type" value="Genomic_DNA"/>
</dbReference>
<reference evidence="2" key="1">
    <citation type="submission" date="2022-01" db="EMBL/GenBank/DDBJ databases">
        <authorList>
            <person name="King R."/>
        </authorList>
    </citation>
    <scope>NUCLEOTIDE SEQUENCE</scope>
</reference>
<evidence type="ECO:0000313" key="3">
    <source>
        <dbReference type="Proteomes" id="UP001152799"/>
    </source>
</evidence>
<evidence type="ECO:0000256" key="1">
    <source>
        <dbReference type="SAM" id="MobiDB-lite"/>
    </source>
</evidence>
<dbReference type="OrthoDB" id="6774547at2759"/>
<dbReference type="AlphaFoldDB" id="A0A9N9QIE1"/>
<feature type="region of interest" description="Disordered" evidence="1">
    <location>
        <begin position="33"/>
        <end position="65"/>
    </location>
</feature>
<gene>
    <name evidence="2" type="ORF">CEUTPL_LOCUS578</name>
</gene>
<keyword evidence="3" id="KW-1185">Reference proteome</keyword>
<proteinExistence type="predicted"/>
<dbReference type="PANTHER" id="PTHR10773:SF19">
    <property type="match status" value="1"/>
</dbReference>
<dbReference type="PANTHER" id="PTHR10773">
    <property type="entry name" value="DNA-DIRECTED RNA POLYMERASES I, II, AND III SUBUNIT RPABC2"/>
    <property type="match status" value="1"/>
</dbReference>
<accession>A0A9N9QIE1</accession>
<protein>
    <submittedName>
        <fullName evidence="2">Uncharacterized protein</fullName>
    </submittedName>
</protein>